<sequence>MKTFYVCSFGGSGSTLLANSLKPYGRVEHIHSRIPPLELEYIGNNKGGDTYYEWFNGIKVPENELNDINVIFIYRDPIKAIYSRYIPYYEDCHKRHMDHVQTNRNIELKNVLSQKKDLFGITEFYNNYTTKNEKRNYKIHCVRYEDMFERQNELCDLLGVGPLHLHKKETKKNYSHHAELAEIYKDLIDDMNNRPFIDTI</sequence>
<dbReference type="SUPFAM" id="SSF52540">
    <property type="entry name" value="P-loop containing nucleoside triphosphate hydrolases"/>
    <property type="match status" value="1"/>
</dbReference>
<evidence type="ECO:0000313" key="1">
    <source>
        <dbReference type="EMBL" id="QHS83378.1"/>
    </source>
</evidence>
<dbReference type="AlphaFoldDB" id="A0A6C0AUF0"/>
<name>A0A6C0AUF0_9ZZZZ</name>
<reference evidence="1" key="1">
    <citation type="journal article" date="2020" name="Nature">
        <title>Giant virus diversity and host interactions through global metagenomics.</title>
        <authorList>
            <person name="Schulz F."/>
            <person name="Roux S."/>
            <person name="Paez-Espino D."/>
            <person name="Jungbluth S."/>
            <person name="Walsh D.A."/>
            <person name="Denef V.J."/>
            <person name="McMahon K.D."/>
            <person name="Konstantinidis K.T."/>
            <person name="Eloe-Fadrosh E.A."/>
            <person name="Kyrpides N.C."/>
            <person name="Woyke T."/>
        </authorList>
    </citation>
    <scope>NUCLEOTIDE SEQUENCE</scope>
    <source>
        <strain evidence="1">GVMAG-S-ERX555943-30</strain>
    </source>
</reference>
<organism evidence="1">
    <name type="scientific">viral metagenome</name>
    <dbReference type="NCBI Taxonomy" id="1070528"/>
    <lineage>
        <taxon>unclassified sequences</taxon>
        <taxon>metagenomes</taxon>
        <taxon>organismal metagenomes</taxon>
    </lineage>
</organism>
<dbReference type="EMBL" id="MN738753">
    <property type="protein sequence ID" value="QHS83378.1"/>
    <property type="molecule type" value="Genomic_DNA"/>
</dbReference>
<protein>
    <recommendedName>
        <fullName evidence="2">Sulfotransferase domain-containing protein</fullName>
    </recommendedName>
</protein>
<proteinExistence type="predicted"/>
<dbReference type="Gene3D" id="3.40.50.300">
    <property type="entry name" value="P-loop containing nucleotide triphosphate hydrolases"/>
    <property type="match status" value="1"/>
</dbReference>
<dbReference type="InterPro" id="IPR027417">
    <property type="entry name" value="P-loop_NTPase"/>
</dbReference>
<accession>A0A6C0AUF0</accession>
<evidence type="ECO:0008006" key="2">
    <source>
        <dbReference type="Google" id="ProtNLM"/>
    </source>
</evidence>